<evidence type="ECO:0000313" key="2">
    <source>
        <dbReference type="EMBL" id="RQM14826.1"/>
    </source>
</evidence>
<evidence type="ECO:0000313" key="3">
    <source>
        <dbReference type="Proteomes" id="UP000282087"/>
    </source>
</evidence>
<evidence type="ECO:0000313" key="1">
    <source>
        <dbReference type="EMBL" id="RMX63940.1"/>
    </source>
</evidence>
<dbReference type="EMBL" id="QKXF01000183">
    <property type="protein sequence ID" value="RQM14826.1"/>
    <property type="molecule type" value="Genomic_DNA"/>
</dbReference>
<dbReference type="EMBL" id="QLLG01000350">
    <property type="protein sequence ID" value="RMX63940.1"/>
    <property type="molecule type" value="Genomic_DNA"/>
</dbReference>
<comment type="caution">
    <text evidence="1">The sequence shown here is derived from an EMBL/GenBank/DDBJ whole genome shotgun (WGS) entry which is preliminary data.</text>
</comment>
<evidence type="ECO:0000313" key="4">
    <source>
        <dbReference type="Proteomes" id="UP000286097"/>
    </source>
</evidence>
<keyword evidence="3" id="KW-1185">Reference proteome</keyword>
<proteinExistence type="predicted"/>
<dbReference type="Proteomes" id="UP000282087">
    <property type="component" value="Unassembled WGS sequence"/>
</dbReference>
<dbReference type="Proteomes" id="UP000286097">
    <property type="component" value="Unassembled WGS sequence"/>
</dbReference>
<name>A0A3M6VHW0_9STRA</name>
<reference evidence="3 4" key="1">
    <citation type="submission" date="2018-06" db="EMBL/GenBank/DDBJ databases">
        <title>Comparative genomics of downy mildews reveals potential adaptations to biotrophy.</title>
        <authorList>
            <person name="Fletcher K."/>
            <person name="Klosterman S.J."/>
            <person name="Derevnina L."/>
            <person name="Martin F."/>
            <person name="Koike S."/>
            <person name="Reyes Chin-Wo S."/>
            <person name="Mou B."/>
            <person name="Michelmore R."/>
        </authorList>
    </citation>
    <scope>NUCLEOTIDE SEQUENCE [LARGE SCALE GENOMIC DNA]</scope>
    <source>
        <strain evidence="2 4">R13</strain>
        <strain evidence="1 3">R14</strain>
    </source>
</reference>
<sequence>MKLQSKQILDKDITGQEKHIAVSFKLIKDYNKKEVIKVVYCESRVVRADIPTKTIDPPRLMEIRQLISLV</sequence>
<organism evidence="1 3">
    <name type="scientific">Peronospora effusa</name>
    <dbReference type="NCBI Taxonomy" id="542832"/>
    <lineage>
        <taxon>Eukaryota</taxon>
        <taxon>Sar</taxon>
        <taxon>Stramenopiles</taxon>
        <taxon>Oomycota</taxon>
        <taxon>Peronosporomycetes</taxon>
        <taxon>Peronosporales</taxon>
        <taxon>Peronosporaceae</taxon>
        <taxon>Peronospora</taxon>
    </lineage>
</organism>
<accession>A0A3M6VHW0</accession>
<dbReference type="AlphaFoldDB" id="A0A3M6VHW0"/>
<protein>
    <submittedName>
        <fullName evidence="1">Uncharacterized protein</fullName>
    </submittedName>
</protein>
<gene>
    <name evidence="2" type="ORF">DD237_003274</name>
    <name evidence="1" type="ORF">DD238_004863</name>
</gene>
<dbReference type="VEuPathDB" id="FungiDB:DD237_003274"/>